<dbReference type="InterPro" id="IPR018555">
    <property type="entry name" value="C630.06c-like"/>
</dbReference>
<gene>
    <name evidence="2" type="ORF">DFQ27_009674</name>
</gene>
<dbReference type="EMBL" id="JAAAJB010000091">
    <property type="protein sequence ID" value="KAG0266564.1"/>
    <property type="molecule type" value="Genomic_DNA"/>
</dbReference>
<feature type="region of interest" description="Disordered" evidence="1">
    <location>
        <begin position="249"/>
        <end position="270"/>
    </location>
</feature>
<feature type="compositionally biased region" description="Gly residues" evidence="1">
    <location>
        <begin position="346"/>
        <end position="369"/>
    </location>
</feature>
<dbReference type="OrthoDB" id="2426603at2759"/>
<feature type="region of interest" description="Disordered" evidence="1">
    <location>
        <begin position="328"/>
        <end position="380"/>
    </location>
</feature>
<comment type="caution">
    <text evidence="2">The sequence shown here is derived from an EMBL/GenBank/DDBJ whole genome shotgun (WGS) entry which is preliminary data.</text>
</comment>
<organism evidence="2 3">
    <name type="scientific">Actinomortierella ambigua</name>
    <dbReference type="NCBI Taxonomy" id="1343610"/>
    <lineage>
        <taxon>Eukaryota</taxon>
        <taxon>Fungi</taxon>
        <taxon>Fungi incertae sedis</taxon>
        <taxon>Mucoromycota</taxon>
        <taxon>Mortierellomycotina</taxon>
        <taxon>Mortierellomycetes</taxon>
        <taxon>Mortierellales</taxon>
        <taxon>Mortierellaceae</taxon>
        <taxon>Actinomortierella</taxon>
    </lineage>
</organism>
<dbReference type="Proteomes" id="UP000807716">
    <property type="component" value="Unassembled WGS sequence"/>
</dbReference>
<accession>A0A9P6QE27</accession>
<proteinExistence type="predicted"/>
<name>A0A9P6QE27_9FUNG</name>
<feature type="compositionally biased region" description="Polar residues" evidence="1">
    <location>
        <begin position="47"/>
        <end position="58"/>
    </location>
</feature>
<feature type="region of interest" description="Disordered" evidence="1">
    <location>
        <begin position="22"/>
        <end position="108"/>
    </location>
</feature>
<feature type="compositionally biased region" description="Acidic residues" evidence="1">
    <location>
        <begin position="161"/>
        <end position="173"/>
    </location>
</feature>
<evidence type="ECO:0000313" key="3">
    <source>
        <dbReference type="Proteomes" id="UP000807716"/>
    </source>
</evidence>
<reference evidence="2" key="1">
    <citation type="journal article" date="2020" name="Fungal Divers.">
        <title>Resolving the Mortierellaceae phylogeny through synthesis of multi-gene phylogenetics and phylogenomics.</title>
        <authorList>
            <person name="Vandepol N."/>
            <person name="Liber J."/>
            <person name="Desiro A."/>
            <person name="Na H."/>
            <person name="Kennedy M."/>
            <person name="Barry K."/>
            <person name="Grigoriev I.V."/>
            <person name="Miller A.N."/>
            <person name="O'Donnell K."/>
            <person name="Stajich J.E."/>
            <person name="Bonito G."/>
        </authorList>
    </citation>
    <scope>NUCLEOTIDE SEQUENCE</scope>
    <source>
        <strain evidence="2">BC1065</strain>
    </source>
</reference>
<feature type="region of interest" description="Disordered" evidence="1">
    <location>
        <begin position="127"/>
        <end position="180"/>
    </location>
</feature>
<protein>
    <submittedName>
        <fullName evidence="2">Uncharacterized protein</fullName>
    </submittedName>
</protein>
<sequence>MIGGHTLKAGELGRDAVQDIRRGYRKGSWSKKVQTKKSSKGRPMQSAFLQPNTKQSSRAAIFGDQNDSDSDRDGDFVMKRGGAKGVGNNRASSGSKRQDNLKSSSAEEDAAFAKSILERLYGRLQGSIEIKEDTEMSGSTEATSSNDQSMELDINHQEGEGKDEEEEEQEDDGLEFRLFASQKEPTKVTLTTKEPEIKVIHIERKDLDEDPASLRMCQIAEAVIDPALVLRQSREPWERQFFAHHIRHLTRKDQTTPKKKKSKKQRDFEKKVKAGLIDQATLKKTARPVKVAESYGLPVRVRKGLGAGTIDSGRPSYAYGAGYYGGFSRGGGGRGRGSDRGRGRGGRGGRGGGGGGTGAGRGQSRGGFGAVRRGGSFHRP</sequence>
<evidence type="ECO:0000313" key="2">
    <source>
        <dbReference type="EMBL" id="KAG0266564.1"/>
    </source>
</evidence>
<keyword evidence="3" id="KW-1185">Reference proteome</keyword>
<feature type="compositionally biased region" description="Basic and acidic residues" evidence="1">
    <location>
        <begin position="69"/>
        <end position="78"/>
    </location>
</feature>
<dbReference type="AlphaFoldDB" id="A0A9P6QE27"/>
<feature type="compositionally biased region" description="Polar residues" evidence="1">
    <location>
        <begin position="136"/>
        <end position="149"/>
    </location>
</feature>
<dbReference type="Pfam" id="PF09428">
    <property type="entry name" value="DUF2011"/>
    <property type="match status" value="1"/>
</dbReference>
<feature type="compositionally biased region" description="Basic residues" evidence="1">
    <location>
        <begin position="23"/>
        <end position="40"/>
    </location>
</feature>
<evidence type="ECO:0000256" key="1">
    <source>
        <dbReference type="SAM" id="MobiDB-lite"/>
    </source>
</evidence>